<dbReference type="Gene3D" id="2.130.10.130">
    <property type="entry name" value="Integrin alpha, N-terminal"/>
    <property type="match status" value="2"/>
</dbReference>
<evidence type="ECO:0000313" key="3">
    <source>
        <dbReference type="EMBL" id="QDU80077.1"/>
    </source>
</evidence>
<proteinExistence type="predicted"/>
<dbReference type="Pfam" id="PF07593">
    <property type="entry name" value="UnbV_ASPIC"/>
    <property type="match status" value="1"/>
</dbReference>
<dbReference type="RefSeq" id="WP_144995182.1">
    <property type="nucleotide sequence ID" value="NZ_CP036281.1"/>
</dbReference>
<dbReference type="InterPro" id="IPR028994">
    <property type="entry name" value="Integrin_alpha_N"/>
</dbReference>
<gene>
    <name evidence="3" type="ORF">Pla110_17990</name>
</gene>
<protein>
    <submittedName>
        <fullName evidence="3">FG-GAP repeat protein</fullName>
    </submittedName>
</protein>
<dbReference type="InterPro" id="IPR013517">
    <property type="entry name" value="FG-GAP"/>
</dbReference>
<feature type="domain" description="ASPIC/UnbV" evidence="2">
    <location>
        <begin position="494"/>
        <end position="568"/>
    </location>
</feature>
<name>A0A518CLH0_9PLAN</name>
<dbReference type="SUPFAM" id="SSF69318">
    <property type="entry name" value="Integrin alpha N-terminal domain"/>
    <property type="match status" value="1"/>
</dbReference>
<dbReference type="KEGG" id="plon:Pla110_17990"/>
<evidence type="ECO:0000256" key="1">
    <source>
        <dbReference type="ARBA" id="ARBA00022729"/>
    </source>
</evidence>
<sequence length="573" mass="62667">MHFSLLGKLILTFGLSFSLNVLMPNFQSDLFGQDDEQIFKFHDETIESGVMPIIEVMQSHGAAWGDVNGDGWLDLYIGTFHTKGKPNLLLRNINGKFQLDEETPLQLSSRSTGIVFADLDNDGDLDLYVSSMPKQKKKSGLKKTTESLRGCTLFQNNGNGSFIDVSDGNGACPLKFGGRSVAVLDYDGDGLLDLLVGEDPLAGYNGSPTSSSRLFQNKGGLQFEDTSDQVGLPEGIPGLGVAAADVNNDGWPDFFVACHGEGNRLFLNTRKGRFQEAPGSRETFAWKSAGGDNMICGVAFGDVNRDGLLDVVIGQHYDHPWREPVPNRLYLNQGSQNGVPVFQDVTEQVGLVPLPMKAPHVEIQDFDNDGWPDISTSLVKFSEGQTYPVIFRNFGIENGHPKFLTNTLNVNDFPTSEDKAVKRTGKFYEKMIKDHKVIYTAAGPSGDYDNDGRLDLFLANWWGTAPSMLLRNATPGGKWIDIIIDGGDLINKMGIGSRINIYPAGHLGQKDSLLGSREMSVGFGYASGQPAIAHFGLGEFDRIDIEVILPHDKGTVTRRDVAVGERLTIHVNE</sequence>
<keyword evidence="1" id="KW-0732">Signal</keyword>
<evidence type="ECO:0000313" key="4">
    <source>
        <dbReference type="Proteomes" id="UP000317178"/>
    </source>
</evidence>
<organism evidence="3 4">
    <name type="scientific">Polystyrenella longa</name>
    <dbReference type="NCBI Taxonomy" id="2528007"/>
    <lineage>
        <taxon>Bacteria</taxon>
        <taxon>Pseudomonadati</taxon>
        <taxon>Planctomycetota</taxon>
        <taxon>Planctomycetia</taxon>
        <taxon>Planctomycetales</taxon>
        <taxon>Planctomycetaceae</taxon>
        <taxon>Polystyrenella</taxon>
    </lineage>
</organism>
<reference evidence="3 4" key="1">
    <citation type="submission" date="2019-02" db="EMBL/GenBank/DDBJ databases">
        <title>Deep-cultivation of Planctomycetes and their phenomic and genomic characterization uncovers novel biology.</title>
        <authorList>
            <person name="Wiegand S."/>
            <person name="Jogler M."/>
            <person name="Boedeker C."/>
            <person name="Pinto D."/>
            <person name="Vollmers J."/>
            <person name="Rivas-Marin E."/>
            <person name="Kohn T."/>
            <person name="Peeters S.H."/>
            <person name="Heuer A."/>
            <person name="Rast P."/>
            <person name="Oberbeckmann S."/>
            <person name="Bunk B."/>
            <person name="Jeske O."/>
            <person name="Meyerdierks A."/>
            <person name="Storesund J.E."/>
            <person name="Kallscheuer N."/>
            <person name="Luecker S."/>
            <person name="Lage O.M."/>
            <person name="Pohl T."/>
            <person name="Merkel B.J."/>
            <person name="Hornburger P."/>
            <person name="Mueller R.-W."/>
            <person name="Bruemmer F."/>
            <person name="Labrenz M."/>
            <person name="Spormann A.M."/>
            <person name="Op den Camp H."/>
            <person name="Overmann J."/>
            <person name="Amann R."/>
            <person name="Jetten M.S.M."/>
            <person name="Mascher T."/>
            <person name="Medema M.H."/>
            <person name="Devos D.P."/>
            <person name="Kaster A.-K."/>
            <person name="Ovreas L."/>
            <person name="Rohde M."/>
            <person name="Galperin M.Y."/>
            <person name="Jogler C."/>
        </authorList>
    </citation>
    <scope>NUCLEOTIDE SEQUENCE [LARGE SCALE GENOMIC DNA]</scope>
    <source>
        <strain evidence="3 4">Pla110</strain>
    </source>
</reference>
<dbReference type="PANTHER" id="PTHR16026">
    <property type="entry name" value="CARTILAGE ACIDIC PROTEIN 1"/>
    <property type="match status" value="1"/>
</dbReference>
<evidence type="ECO:0000259" key="2">
    <source>
        <dbReference type="Pfam" id="PF07593"/>
    </source>
</evidence>
<dbReference type="InterPro" id="IPR027039">
    <property type="entry name" value="Crtac1"/>
</dbReference>
<dbReference type="OrthoDB" id="5287961at2"/>
<keyword evidence="4" id="KW-1185">Reference proteome</keyword>
<dbReference type="AlphaFoldDB" id="A0A518CLH0"/>
<dbReference type="EMBL" id="CP036281">
    <property type="protein sequence ID" value="QDU80077.1"/>
    <property type="molecule type" value="Genomic_DNA"/>
</dbReference>
<dbReference type="Pfam" id="PF13517">
    <property type="entry name" value="FG-GAP_3"/>
    <property type="match status" value="3"/>
</dbReference>
<dbReference type="PANTHER" id="PTHR16026:SF0">
    <property type="entry name" value="CARTILAGE ACIDIC PROTEIN 1"/>
    <property type="match status" value="1"/>
</dbReference>
<dbReference type="InterPro" id="IPR011519">
    <property type="entry name" value="UnbV_ASPIC"/>
</dbReference>
<accession>A0A518CLH0</accession>
<dbReference type="Proteomes" id="UP000317178">
    <property type="component" value="Chromosome"/>
</dbReference>